<protein>
    <submittedName>
        <fullName evidence="3">Gfo/Idh/MocA family oxidoreductase</fullName>
    </submittedName>
</protein>
<dbReference type="InterPro" id="IPR052515">
    <property type="entry name" value="Gfo/Idh/MocA_Oxidoreductase"/>
</dbReference>
<gene>
    <name evidence="3" type="ORF">GCM10023091_05470</name>
</gene>
<evidence type="ECO:0000259" key="1">
    <source>
        <dbReference type="Pfam" id="PF01408"/>
    </source>
</evidence>
<evidence type="ECO:0000313" key="3">
    <source>
        <dbReference type="EMBL" id="GAA4432799.1"/>
    </source>
</evidence>
<proteinExistence type="predicted"/>
<dbReference type="SUPFAM" id="SSF51735">
    <property type="entry name" value="NAD(P)-binding Rossmann-fold domains"/>
    <property type="match status" value="1"/>
</dbReference>
<dbReference type="PANTHER" id="PTHR43249">
    <property type="entry name" value="UDP-N-ACETYL-2-AMINO-2-DEOXY-D-GLUCURONATE OXIDASE"/>
    <property type="match status" value="1"/>
</dbReference>
<dbReference type="EMBL" id="BAABEY010000002">
    <property type="protein sequence ID" value="GAA4432799.1"/>
    <property type="molecule type" value="Genomic_DNA"/>
</dbReference>
<dbReference type="Pfam" id="PF01408">
    <property type="entry name" value="GFO_IDH_MocA"/>
    <property type="match status" value="1"/>
</dbReference>
<dbReference type="Pfam" id="PF22725">
    <property type="entry name" value="GFO_IDH_MocA_C3"/>
    <property type="match status" value="1"/>
</dbReference>
<dbReference type="PANTHER" id="PTHR43249:SF1">
    <property type="entry name" value="D-GLUCOSIDE 3-DEHYDROGENASE"/>
    <property type="match status" value="1"/>
</dbReference>
<dbReference type="InterPro" id="IPR055170">
    <property type="entry name" value="GFO_IDH_MocA-like_dom"/>
</dbReference>
<dbReference type="Gene3D" id="3.30.360.10">
    <property type="entry name" value="Dihydrodipicolinate Reductase, domain 2"/>
    <property type="match status" value="1"/>
</dbReference>
<feature type="domain" description="GFO/IDH/MocA-like oxidoreductase" evidence="2">
    <location>
        <begin position="135"/>
        <end position="256"/>
    </location>
</feature>
<feature type="domain" description="Gfo/Idh/MocA-like oxidoreductase N-terminal" evidence="1">
    <location>
        <begin position="8"/>
        <end position="123"/>
    </location>
</feature>
<accession>A0ABP8LQG7</accession>
<keyword evidence="4" id="KW-1185">Reference proteome</keyword>
<reference evidence="4" key="1">
    <citation type="journal article" date="2019" name="Int. J. Syst. Evol. Microbiol.">
        <title>The Global Catalogue of Microorganisms (GCM) 10K type strain sequencing project: providing services to taxonomists for standard genome sequencing and annotation.</title>
        <authorList>
            <consortium name="The Broad Institute Genomics Platform"/>
            <consortium name="The Broad Institute Genome Sequencing Center for Infectious Disease"/>
            <person name="Wu L."/>
            <person name="Ma J."/>
        </authorList>
    </citation>
    <scope>NUCLEOTIDE SEQUENCE [LARGE SCALE GENOMIC DNA]</scope>
    <source>
        <strain evidence="4">JCM 31920</strain>
    </source>
</reference>
<dbReference type="InterPro" id="IPR000683">
    <property type="entry name" value="Gfo/Idh/MocA-like_OxRdtase_N"/>
</dbReference>
<sequence length="354" mass="38444">MTKRVYGIGIIGTGLIADFHAKAIREIPNARLVGAFNRNQAKAADFVSRFGGKTYASQEELAEDEEIDVVCICTASGAHLEGGLAAIRAGKHCLIEKPMEITSGRCDQLISAAAEAGVHLGVIFPSRYHEVNINIKAAIDARRIGTPVIGNAYVKWNRSKAYYQSAPWRGTWELDGGGALMNQGIHSVDLLQWFMGPVETVHAFAANRRHTEIEVEDTLVAILKFSNGALGTIECSTASYPGSFKRLEVIGTEGTAIGEENDLLTWAFEHELPEDESIREKYSGKQLSKGGVADPAAISFIGHQRQIEDFLEAIDRGGEPGVNGIEGRKSVAIIEAIYESARTGQSVRLPHRQD</sequence>
<dbReference type="InterPro" id="IPR036291">
    <property type="entry name" value="NAD(P)-bd_dom_sf"/>
</dbReference>
<evidence type="ECO:0000259" key="2">
    <source>
        <dbReference type="Pfam" id="PF22725"/>
    </source>
</evidence>
<dbReference type="RefSeq" id="WP_345026503.1">
    <property type="nucleotide sequence ID" value="NZ_BAABEY010000002.1"/>
</dbReference>
<dbReference type="Gene3D" id="3.40.50.720">
    <property type="entry name" value="NAD(P)-binding Rossmann-like Domain"/>
    <property type="match status" value="1"/>
</dbReference>
<name>A0ABP8LQG7_9BACT</name>
<comment type="caution">
    <text evidence="3">The sequence shown here is derived from an EMBL/GenBank/DDBJ whole genome shotgun (WGS) entry which is preliminary data.</text>
</comment>
<dbReference type="SUPFAM" id="SSF55347">
    <property type="entry name" value="Glyceraldehyde-3-phosphate dehydrogenase-like, C-terminal domain"/>
    <property type="match status" value="1"/>
</dbReference>
<organism evidence="3 4">
    <name type="scientific">Ravibacter arvi</name>
    <dbReference type="NCBI Taxonomy" id="2051041"/>
    <lineage>
        <taxon>Bacteria</taxon>
        <taxon>Pseudomonadati</taxon>
        <taxon>Bacteroidota</taxon>
        <taxon>Cytophagia</taxon>
        <taxon>Cytophagales</taxon>
        <taxon>Spirosomataceae</taxon>
        <taxon>Ravibacter</taxon>
    </lineage>
</organism>
<dbReference type="Proteomes" id="UP001501508">
    <property type="component" value="Unassembled WGS sequence"/>
</dbReference>
<evidence type="ECO:0000313" key="4">
    <source>
        <dbReference type="Proteomes" id="UP001501508"/>
    </source>
</evidence>